<name>A0AAD8BPH0_BIOPF</name>
<evidence type="ECO:0000313" key="1">
    <source>
        <dbReference type="EMBL" id="KAK0058406.1"/>
    </source>
</evidence>
<evidence type="ECO:0000313" key="2">
    <source>
        <dbReference type="Proteomes" id="UP001233172"/>
    </source>
</evidence>
<protein>
    <submittedName>
        <fullName evidence="1">Uncharacterized protein</fullName>
    </submittedName>
</protein>
<reference evidence="1" key="1">
    <citation type="journal article" date="2023" name="PLoS Negl. Trop. Dis.">
        <title>A genome sequence for Biomphalaria pfeifferi, the major vector snail for the human-infecting parasite Schistosoma mansoni.</title>
        <authorList>
            <person name="Bu L."/>
            <person name="Lu L."/>
            <person name="Laidemitt M.R."/>
            <person name="Zhang S.M."/>
            <person name="Mutuku M."/>
            <person name="Mkoji G."/>
            <person name="Steinauer M."/>
            <person name="Loker E.S."/>
        </authorList>
    </citation>
    <scope>NUCLEOTIDE SEQUENCE</scope>
    <source>
        <strain evidence="1">KasaAsao</strain>
    </source>
</reference>
<gene>
    <name evidence="1" type="ORF">Bpfe_012048</name>
</gene>
<comment type="caution">
    <text evidence="1">The sequence shown here is derived from an EMBL/GenBank/DDBJ whole genome shotgun (WGS) entry which is preliminary data.</text>
</comment>
<proteinExistence type="predicted"/>
<dbReference type="AlphaFoldDB" id="A0AAD8BPH0"/>
<keyword evidence="2" id="KW-1185">Reference proteome</keyword>
<dbReference type="Proteomes" id="UP001233172">
    <property type="component" value="Unassembled WGS sequence"/>
</dbReference>
<sequence>MTFSPLNRWRARERGQVLSSTCWDDKEGYAPSWPEEASYMGLLRPFTVSVH</sequence>
<accession>A0AAD8BPH0</accession>
<reference evidence="1" key="2">
    <citation type="submission" date="2023-04" db="EMBL/GenBank/DDBJ databases">
        <authorList>
            <person name="Bu L."/>
            <person name="Lu L."/>
            <person name="Laidemitt M.R."/>
            <person name="Zhang S.M."/>
            <person name="Mutuku M."/>
            <person name="Mkoji G."/>
            <person name="Steinauer M."/>
            <person name="Loker E.S."/>
        </authorList>
    </citation>
    <scope>NUCLEOTIDE SEQUENCE</scope>
    <source>
        <strain evidence="1">KasaAsao</strain>
        <tissue evidence="1">Whole Snail</tissue>
    </source>
</reference>
<dbReference type="EMBL" id="JASAOG010000048">
    <property type="protein sequence ID" value="KAK0058406.1"/>
    <property type="molecule type" value="Genomic_DNA"/>
</dbReference>
<feature type="non-terminal residue" evidence="1">
    <location>
        <position position="51"/>
    </location>
</feature>
<organism evidence="1 2">
    <name type="scientific">Biomphalaria pfeifferi</name>
    <name type="common">Bloodfluke planorb</name>
    <name type="synonym">Freshwater snail</name>
    <dbReference type="NCBI Taxonomy" id="112525"/>
    <lineage>
        <taxon>Eukaryota</taxon>
        <taxon>Metazoa</taxon>
        <taxon>Spiralia</taxon>
        <taxon>Lophotrochozoa</taxon>
        <taxon>Mollusca</taxon>
        <taxon>Gastropoda</taxon>
        <taxon>Heterobranchia</taxon>
        <taxon>Euthyneura</taxon>
        <taxon>Panpulmonata</taxon>
        <taxon>Hygrophila</taxon>
        <taxon>Lymnaeoidea</taxon>
        <taxon>Planorbidae</taxon>
        <taxon>Biomphalaria</taxon>
    </lineage>
</organism>